<dbReference type="Pfam" id="PF04082">
    <property type="entry name" value="Fungal_trans"/>
    <property type="match status" value="2"/>
</dbReference>
<keyword evidence="3" id="KW-0804">Transcription</keyword>
<dbReference type="GO" id="GO:0000981">
    <property type="term" value="F:DNA-binding transcription factor activity, RNA polymerase II-specific"/>
    <property type="evidence" value="ECO:0007669"/>
    <property type="project" value="TreeGrafter"/>
</dbReference>
<evidence type="ECO:0000313" key="8">
    <source>
        <dbReference type="Proteomes" id="UP000054466"/>
    </source>
</evidence>
<evidence type="ECO:0000256" key="5">
    <source>
        <dbReference type="SAM" id="MobiDB-lite"/>
    </source>
</evidence>
<accession>A0A0D2AY40</accession>
<dbReference type="GO" id="GO:0000435">
    <property type="term" value="P:positive regulation of transcription from RNA polymerase II promoter by galactose"/>
    <property type="evidence" value="ECO:0007669"/>
    <property type="project" value="TreeGrafter"/>
</dbReference>
<feature type="domain" description="Xylanolytic transcriptional activator regulatory" evidence="6">
    <location>
        <begin position="169"/>
        <end position="244"/>
    </location>
</feature>
<dbReference type="GO" id="GO:0000978">
    <property type="term" value="F:RNA polymerase II cis-regulatory region sequence-specific DNA binding"/>
    <property type="evidence" value="ECO:0007669"/>
    <property type="project" value="TreeGrafter"/>
</dbReference>
<keyword evidence="2" id="KW-0238">DNA-binding</keyword>
<gene>
    <name evidence="7" type="ORF">PV07_05976</name>
</gene>
<feature type="region of interest" description="Disordered" evidence="5">
    <location>
        <begin position="695"/>
        <end position="731"/>
    </location>
</feature>
<keyword evidence="4" id="KW-0539">Nucleus</keyword>
<sequence>MHRTDDERPRALGTYPEGLELPTQSCLGPSCSISFLETLLTQDQDQQQQTRRERAREVTSAPEGVERVSRTATSRTFASLSSLADTWPQQHLGDYLVECYMNLCYPQYPFVHGPTLQKCYESIWTAKEPQSNLWIGTINIVYSSGTLETLQALVLTSLYLQSSVNLEHSWNVIGMAVRQAQSLGLNLKKTYKSSWTLLARETRKRAWWACYLLDSVSGIMLGRPQMIPDDHSTWVEVPSASDEDLRMHGAKSVSPHSPASLVDLESSESWINVKPSEVAFFIATIRLCGLMCEVTKAYDRPFDHSRVLAIDEKLCEWIAKFVPNGSSEKIKSSTNEKFWRQRHVLISRFLNLRIVLHRPCVSQDATAAVITPYNSINGMVAARLTSIRMELCVNAAAELIEHISKFYAQGLNSALWYDSNYLFSASIVLLAQMRHKPHKTEHYRHLIRLAADVMQRMQHSGKALAGEYLAMMEKLKQQVTTQEPSSQARNSGQHSAQLVNSANPPGLGLLDGGTAEGNAPEAESEAALESMQFHTEDTRRMTANEPLATMAPNAIAGKSGAVAQSRVITAFLQQPNVYTPPNLLAHEGVPERSRPRSNRQYRVLLNTGPPVSCEAQPAIPSDTAALLERIMRIERDVQDLRTIKYTSLSPSSLSDDLSTSTETEFAEEETIDCIHSGHRAYNSFAVQIETLKNAASRSTPATARREGLVGTASNTSPSMSGQSHRTQSGRNSIKTFISSSTRLKYLLKLFFDEYHFLYPCIDEESFEVQLQCLFEHYSPDQDCLLLSDGDPEMLVFAAMTCKVLAIAEHIEADGHSSTDAHPPERIVRGEAWNRESIRLLGLCSRTADKLMDTVRLFMLETLYMLMKENFRKASQALCRAVELSFSMGLNDESTWASCSGEEARSRRILWWTIYFFDRRMAYRLGRPYMIRDSEVSVADFTADIRAIESARIRLPVAGTATTSLDGHWIHYLQFNVGWGRLFAKAWDSLYSLASPRAGSIEEIEIMEALLSKLKRTLPPEMKWKDPIGSSGTETDVPDRMVRMRLVIYTVSIQYHFPPPFNQLSFYQNGDFLSNNPANKTKRANLLQMLIRNNLHIRGCEQDCELDAFGSDRRYTIQVCHKLAASTVQAVVSYVRTRRRERSFGTYATMCIIESLYYMLSLPSTDDSIGAFDFEATKTLSLSQAWECLNDLSRRRLTIATNALKVLKGIIESRCSSQLSLPEEPSTASLNMQNRRLSIDQAFINDETSEHGDQDQVTEFHGIDFAMDPDFMLPVLPGPEFDGESLMGTDMGMWDTEHMRYT</sequence>
<dbReference type="PANTHER" id="PTHR47424:SF3">
    <property type="entry name" value="REGULATORY PROTEIN GAL4"/>
    <property type="match status" value="1"/>
</dbReference>
<dbReference type="OrthoDB" id="1393670at2759"/>
<reference evidence="7 8" key="1">
    <citation type="submission" date="2015-01" db="EMBL/GenBank/DDBJ databases">
        <title>The Genome Sequence of Cladophialophora immunda CBS83496.</title>
        <authorList>
            <consortium name="The Broad Institute Genomics Platform"/>
            <person name="Cuomo C."/>
            <person name="de Hoog S."/>
            <person name="Gorbushina A."/>
            <person name="Stielow B."/>
            <person name="Teixiera M."/>
            <person name="Abouelleil A."/>
            <person name="Chapman S.B."/>
            <person name="Priest M."/>
            <person name="Young S.K."/>
            <person name="Wortman J."/>
            <person name="Nusbaum C."/>
            <person name="Birren B."/>
        </authorList>
    </citation>
    <scope>NUCLEOTIDE SEQUENCE [LARGE SCALE GENOMIC DNA]</scope>
    <source>
        <strain evidence="7 8">CBS 83496</strain>
    </source>
</reference>
<organism evidence="7 8">
    <name type="scientific">Cladophialophora immunda</name>
    <dbReference type="NCBI Taxonomy" id="569365"/>
    <lineage>
        <taxon>Eukaryota</taxon>
        <taxon>Fungi</taxon>
        <taxon>Dikarya</taxon>
        <taxon>Ascomycota</taxon>
        <taxon>Pezizomycotina</taxon>
        <taxon>Eurotiomycetes</taxon>
        <taxon>Chaetothyriomycetidae</taxon>
        <taxon>Chaetothyriales</taxon>
        <taxon>Herpotrichiellaceae</taxon>
        <taxon>Cladophialophora</taxon>
    </lineage>
</organism>
<dbReference type="RefSeq" id="XP_016250433.1">
    <property type="nucleotide sequence ID" value="XM_016392914.1"/>
</dbReference>
<keyword evidence="8" id="KW-1185">Reference proteome</keyword>
<feature type="compositionally biased region" description="Polar residues" evidence="5">
    <location>
        <begin position="477"/>
        <end position="503"/>
    </location>
</feature>
<dbReference type="VEuPathDB" id="FungiDB:PV07_05976"/>
<keyword evidence="1" id="KW-0805">Transcription regulation</keyword>
<dbReference type="GeneID" id="27345170"/>
<feature type="region of interest" description="Disordered" evidence="5">
    <location>
        <begin position="42"/>
        <end position="70"/>
    </location>
</feature>
<evidence type="ECO:0000256" key="2">
    <source>
        <dbReference type="ARBA" id="ARBA00023125"/>
    </source>
</evidence>
<dbReference type="GO" id="GO:0008270">
    <property type="term" value="F:zinc ion binding"/>
    <property type="evidence" value="ECO:0007669"/>
    <property type="project" value="InterPro"/>
</dbReference>
<evidence type="ECO:0000313" key="7">
    <source>
        <dbReference type="EMBL" id="KIW30217.1"/>
    </source>
</evidence>
<dbReference type="GO" id="GO:0005634">
    <property type="term" value="C:nucleus"/>
    <property type="evidence" value="ECO:0007669"/>
    <property type="project" value="TreeGrafter"/>
</dbReference>
<dbReference type="Proteomes" id="UP000054466">
    <property type="component" value="Unassembled WGS sequence"/>
</dbReference>
<feature type="domain" description="Xylanolytic transcriptional activator regulatory" evidence="6">
    <location>
        <begin position="873"/>
        <end position="947"/>
    </location>
</feature>
<evidence type="ECO:0000256" key="4">
    <source>
        <dbReference type="ARBA" id="ARBA00023242"/>
    </source>
</evidence>
<name>A0A0D2AY40_9EURO</name>
<feature type="compositionally biased region" description="Polar residues" evidence="5">
    <location>
        <begin position="711"/>
        <end position="731"/>
    </location>
</feature>
<dbReference type="GO" id="GO:0006351">
    <property type="term" value="P:DNA-templated transcription"/>
    <property type="evidence" value="ECO:0007669"/>
    <property type="project" value="InterPro"/>
</dbReference>
<protein>
    <recommendedName>
        <fullName evidence="6">Xylanolytic transcriptional activator regulatory domain-containing protein</fullName>
    </recommendedName>
</protein>
<evidence type="ECO:0000256" key="3">
    <source>
        <dbReference type="ARBA" id="ARBA00023163"/>
    </source>
</evidence>
<dbReference type="CDD" id="cd12148">
    <property type="entry name" value="fungal_TF_MHR"/>
    <property type="match status" value="2"/>
</dbReference>
<dbReference type="SMART" id="SM00906">
    <property type="entry name" value="Fungal_trans"/>
    <property type="match status" value="2"/>
</dbReference>
<evidence type="ECO:0000256" key="1">
    <source>
        <dbReference type="ARBA" id="ARBA00023015"/>
    </source>
</evidence>
<dbReference type="EMBL" id="KN847042">
    <property type="protein sequence ID" value="KIW30217.1"/>
    <property type="molecule type" value="Genomic_DNA"/>
</dbReference>
<dbReference type="InterPro" id="IPR007219">
    <property type="entry name" value="XnlR_reg_dom"/>
</dbReference>
<feature type="region of interest" description="Disordered" evidence="5">
    <location>
        <begin position="477"/>
        <end position="527"/>
    </location>
</feature>
<evidence type="ECO:0000259" key="6">
    <source>
        <dbReference type="SMART" id="SM00906"/>
    </source>
</evidence>
<dbReference type="InterPro" id="IPR051127">
    <property type="entry name" value="Fungal_SecMet_Regulators"/>
</dbReference>
<dbReference type="HOGENOM" id="CLU_261447_0_0_1"/>
<dbReference type="PANTHER" id="PTHR47424">
    <property type="entry name" value="REGULATORY PROTEIN GAL4"/>
    <property type="match status" value="1"/>
</dbReference>
<proteinExistence type="predicted"/>